<dbReference type="SUPFAM" id="SSF81383">
    <property type="entry name" value="F-box domain"/>
    <property type="match status" value="1"/>
</dbReference>
<accession>A0ABD3CFS5</accession>
<dbReference type="Pfam" id="PF00646">
    <property type="entry name" value="F-box"/>
    <property type="match status" value="1"/>
</dbReference>
<evidence type="ECO:0000313" key="2">
    <source>
        <dbReference type="EMBL" id="KAL3627527.1"/>
    </source>
</evidence>
<dbReference type="AlphaFoldDB" id="A0ABD3CFS5"/>
<protein>
    <recommendedName>
        <fullName evidence="1">F-box domain-containing protein</fullName>
    </recommendedName>
</protein>
<dbReference type="EMBL" id="JAVIJP010000039">
    <property type="protein sequence ID" value="KAL3627527.1"/>
    <property type="molecule type" value="Genomic_DNA"/>
</dbReference>
<name>A0ABD3CFS5_9LAMI</name>
<dbReference type="InterPro" id="IPR001810">
    <property type="entry name" value="F-box_dom"/>
</dbReference>
<dbReference type="Pfam" id="PF07734">
    <property type="entry name" value="FBA_1"/>
    <property type="match status" value="1"/>
</dbReference>
<evidence type="ECO:0000313" key="3">
    <source>
        <dbReference type="Proteomes" id="UP001632038"/>
    </source>
</evidence>
<reference evidence="3" key="1">
    <citation type="journal article" date="2024" name="IScience">
        <title>Strigolactones Initiate the Formation of Haustorium-like Structures in Castilleja.</title>
        <authorList>
            <person name="Buerger M."/>
            <person name="Peterson D."/>
            <person name="Chory J."/>
        </authorList>
    </citation>
    <scope>NUCLEOTIDE SEQUENCE [LARGE SCALE GENOMIC DNA]</scope>
</reference>
<dbReference type="NCBIfam" id="TIGR01640">
    <property type="entry name" value="F_box_assoc_1"/>
    <property type="match status" value="1"/>
</dbReference>
<dbReference type="PANTHER" id="PTHR31672">
    <property type="entry name" value="BNACNNG10540D PROTEIN"/>
    <property type="match status" value="1"/>
</dbReference>
<dbReference type="PROSITE" id="PS50181">
    <property type="entry name" value="FBOX"/>
    <property type="match status" value="1"/>
</dbReference>
<comment type="caution">
    <text evidence="2">The sequence shown here is derived from an EMBL/GenBank/DDBJ whole genome shotgun (WGS) entry which is preliminary data.</text>
</comment>
<proteinExistence type="predicted"/>
<dbReference type="InterPro" id="IPR017451">
    <property type="entry name" value="F-box-assoc_interact_dom"/>
</dbReference>
<keyword evidence="3" id="KW-1185">Reference proteome</keyword>
<dbReference type="InterPro" id="IPR036047">
    <property type="entry name" value="F-box-like_dom_sf"/>
</dbReference>
<dbReference type="PANTHER" id="PTHR31672:SF13">
    <property type="entry name" value="F-BOX PROTEIN CPR30-LIKE"/>
    <property type="match status" value="1"/>
</dbReference>
<dbReference type="Proteomes" id="UP001632038">
    <property type="component" value="Unassembled WGS sequence"/>
</dbReference>
<dbReference type="CDD" id="cd22157">
    <property type="entry name" value="F-box_AtFBW1-like"/>
    <property type="match status" value="1"/>
</dbReference>
<dbReference type="InterPro" id="IPR006527">
    <property type="entry name" value="F-box-assoc_dom_typ1"/>
</dbReference>
<feature type="domain" description="F-box" evidence="1">
    <location>
        <begin position="1"/>
        <end position="48"/>
    </location>
</feature>
<dbReference type="Gene3D" id="1.20.1280.50">
    <property type="match status" value="1"/>
</dbReference>
<sequence>MAAIAELPQELITIILSKLPVKSLLRFKCVCKSWYSLIKSPNFIHLHLNNSSSNHNCIMVRCCIDSIEQEIGCFPQVLSFYSHETLADLGIQFDTPFPNSFGFYNVSGPCNGLICMTKNTDQILIINPATREFRSLFVPQPGYYFDTVAFGLDPNSGEYKVVMIGVHYDHTRYPSYDEQMYDSPFHPPLFRGAREAVVYDFSTDSWRETGIVFPEPFNYSQKSITLNGAFHWMPVGAYRNVPILSFRISDEVIESIPLPGFYSWEHENHFSDLFVLNKSLALVFYYVYECYEISVMNEYGVKDSWAKLVKLGPMPFALTPLAFWNSNDEDMLLLEGKTDVESPIYDGHLISCSLQHQTVKHFPIYGDVSSTLQNTFDVFMYSESLVSVNSIGKSA</sequence>
<dbReference type="SMART" id="SM00256">
    <property type="entry name" value="FBOX"/>
    <property type="match status" value="1"/>
</dbReference>
<evidence type="ECO:0000259" key="1">
    <source>
        <dbReference type="PROSITE" id="PS50181"/>
    </source>
</evidence>
<organism evidence="2 3">
    <name type="scientific">Castilleja foliolosa</name>
    <dbReference type="NCBI Taxonomy" id="1961234"/>
    <lineage>
        <taxon>Eukaryota</taxon>
        <taxon>Viridiplantae</taxon>
        <taxon>Streptophyta</taxon>
        <taxon>Embryophyta</taxon>
        <taxon>Tracheophyta</taxon>
        <taxon>Spermatophyta</taxon>
        <taxon>Magnoliopsida</taxon>
        <taxon>eudicotyledons</taxon>
        <taxon>Gunneridae</taxon>
        <taxon>Pentapetalae</taxon>
        <taxon>asterids</taxon>
        <taxon>lamiids</taxon>
        <taxon>Lamiales</taxon>
        <taxon>Orobanchaceae</taxon>
        <taxon>Pedicularideae</taxon>
        <taxon>Castillejinae</taxon>
        <taxon>Castilleja</taxon>
    </lineage>
</organism>
<gene>
    <name evidence="2" type="ORF">CASFOL_028890</name>
</gene>
<dbReference type="InterPro" id="IPR050796">
    <property type="entry name" value="SCF_F-box_component"/>
</dbReference>